<protein>
    <submittedName>
        <fullName evidence="2">DUF4178 domain-containing protein</fullName>
    </submittedName>
</protein>
<sequence>MSLTLPCPNCGAEVVFRSASLPSRVCDYCRSLLVRSDAGVQVVGQSSPLPFDMSPLQIGARGQLGEHGFEVAGRIRWGWTDGAWNEWLLLAANGKTAWLGDAMGQFMLMQERDLASVRSRQVQMIADGSNAKPGAEIQIDKERMTVVDAREVTCLSAEGELPYTPRPGWSLYSVDLRGRDDGFASVQRDDAGTSFYKGRYVTLEELKFRGLRRFEGWTLPDYAA</sequence>
<accession>A0ABV0BDP8</accession>
<dbReference type="Proteomes" id="UP001427805">
    <property type="component" value="Unassembled WGS sequence"/>
</dbReference>
<evidence type="ECO:0000313" key="2">
    <source>
        <dbReference type="EMBL" id="MEN3749664.1"/>
    </source>
</evidence>
<comment type="caution">
    <text evidence="2">The sequence shown here is derived from an EMBL/GenBank/DDBJ whole genome shotgun (WGS) entry which is preliminary data.</text>
</comment>
<proteinExistence type="predicted"/>
<gene>
    <name evidence="2" type="ORF">TPR58_20995</name>
</gene>
<evidence type="ECO:0000313" key="3">
    <source>
        <dbReference type="Proteomes" id="UP001427805"/>
    </source>
</evidence>
<feature type="domain" description="DUF4178" evidence="1">
    <location>
        <begin position="57"/>
        <end position="201"/>
    </location>
</feature>
<reference evidence="2 3" key="1">
    <citation type="submission" date="2024-05" db="EMBL/GenBank/DDBJ databases">
        <title>Sphingomonas sp. HF-S3 16S ribosomal RNA gene Genome sequencing and assembly.</title>
        <authorList>
            <person name="Lee H."/>
        </authorList>
    </citation>
    <scope>NUCLEOTIDE SEQUENCE [LARGE SCALE GENOMIC DNA]</scope>
    <source>
        <strain evidence="2 3">HF-S3</strain>
    </source>
</reference>
<organism evidence="2 3">
    <name type="scientific">Sphingomonas rustica</name>
    <dbReference type="NCBI Taxonomy" id="3103142"/>
    <lineage>
        <taxon>Bacteria</taxon>
        <taxon>Pseudomonadati</taxon>
        <taxon>Pseudomonadota</taxon>
        <taxon>Alphaproteobacteria</taxon>
        <taxon>Sphingomonadales</taxon>
        <taxon>Sphingomonadaceae</taxon>
        <taxon>Sphingomonas</taxon>
    </lineage>
</organism>
<evidence type="ECO:0000259" key="1">
    <source>
        <dbReference type="Pfam" id="PF13785"/>
    </source>
</evidence>
<dbReference type="RefSeq" id="WP_346248712.1">
    <property type="nucleotide sequence ID" value="NZ_JBDIZK010000016.1"/>
</dbReference>
<dbReference type="InterPro" id="IPR025235">
    <property type="entry name" value="DUF4178"/>
</dbReference>
<name>A0ABV0BDP8_9SPHN</name>
<dbReference type="EMBL" id="JBDIZK010000016">
    <property type="protein sequence ID" value="MEN3749664.1"/>
    <property type="molecule type" value="Genomic_DNA"/>
</dbReference>
<keyword evidence="3" id="KW-1185">Reference proteome</keyword>
<dbReference type="Pfam" id="PF13785">
    <property type="entry name" value="DUF4178"/>
    <property type="match status" value="1"/>
</dbReference>